<keyword evidence="1" id="KW-0812">Transmembrane</keyword>
<keyword evidence="3" id="KW-1185">Reference proteome</keyword>
<evidence type="ECO:0000313" key="3">
    <source>
        <dbReference type="Proteomes" id="UP000500788"/>
    </source>
</evidence>
<dbReference type="RefSeq" id="YP_010001092.1">
    <property type="nucleotide sequence ID" value="NC_053172.1"/>
</dbReference>
<dbReference type="KEGG" id="vg:62974257"/>
<keyword evidence="1" id="KW-0472">Membrane</keyword>
<gene>
    <name evidence="2" type="primary">26</name>
    <name evidence="2" type="ORF">SEA_DUMPSTERDUDE_26</name>
</gene>
<dbReference type="EMBL" id="MT024859">
    <property type="protein sequence ID" value="QIN93614.1"/>
    <property type="molecule type" value="Genomic_DNA"/>
</dbReference>
<proteinExistence type="predicted"/>
<dbReference type="Proteomes" id="UP000500788">
    <property type="component" value="Segment"/>
</dbReference>
<feature type="transmembrane region" description="Helical" evidence="1">
    <location>
        <begin position="26"/>
        <end position="46"/>
    </location>
</feature>
<name>A0A6G8R0A0_9CAUD</name>
<evidence type="ECO:0000313" key="2">
    <source>
        <dbReference type="EMBL" id="QIN93614.1"/>
    </source>
</evidence>
<dbReference type="GeneID" id="62974257"/>
<evidence type="ECO:0000256" key="1">
    <source>
        <dbReference type="SAM" id="Phobius"/>
    </source>
</evidence>
<dbReference type="Pfam" id="PF16945">
    <property type="entry name" value="Phage_r1t_holin"/>
    <property type="match status" value="2"/>
</dbReference>
<organism evidence="2 3">
    <name type="scientific">Gordonia phage DumpsterDude</name>
    <dbReference type="NCBI Taxonomy" id="2713262"/>
    <lineage>
        <taxon>Viruses</taxon>
        <taxon>Duplodnaviria</taxon>
        <taxon>Heunggongvirae</taxon>
        <taxon>Uroviricota</taxon>
        <taxon>Caudoviricetes</taxon>
        <taxon>Ruthyvirus</taxon>
        <taxon>Ruthyvirus dumpsterdude</taxon>
    </lineage>
</organism>
<reference evidence="2 3" key="1">
    <citation type="submission" date="2020-02" db="EMBL/GenBank/DDBJ databases">
        <authorList>
            <person name="Merkhofer E.C."/>
            <person name="Bhalla S."/>
            <person name="Bricker J.S."/>
            <person name="Brissette I."/>
            <person name="Cavasco M."/>
            <person name="Coleman S."/>
            <person name="Katsanos J."/>
            <person name="Mckinney A."/>
            <person name="Tibbets T."/>
            <person name="Garlena R.A."/>
            <person name="Russell D.A."/>
            <person name="Pope W.H."/>
            <person name="Jacobs-Sera D."/>
            <person name="Hatfull G.F."/>
        </authorList>
    </citation>
    <scope>NUCLEOTIDE SEQUENCE [LARGE SCALE GENOMIC DNA]</scope>
</reference>
<sequence>MSVPTIAHAPLTRFMEDVAERAVKTFVQNLALFLVAGVSVLSVAWGTALQSAALATLATVLLALVDARLVAANPYVESLIRAGRTFIATVVGSIPVVVSADQAVTFADVNWTQVAGLAGTAALISLATSIASLPIGPKGTPSLVVEGSVVQGSVRDEPIAVDGNDIG</sequence>
<protein>
    <submittedName>
        <fullName evidence="2">Holin</fullName>
    </submittedName>
</protein>
<dbReference type="InterPro" id="IPR020109">
    <property type="entry name" value="Holin_r1t"/>
</dbReference>
<feature type="transmembrane region" description="Helical" evidence="1">
    <location>
        <begin position="52"/>
        <end position="71"/>
    </location>
</feature>
<keyword evidence="1" id="KW-1133">Transmembrane helix</keyword>
<accession>A0A6G8R0A0</accession>